<dbReference type="Proteomes" id="UP000287917">
    <property type="component" value="Unassembled WGS sequence"/>
</dbReference>
<keyword evidence="3" id="KW-0479">Metal-binding</keyword>
<keyword evidence="6" id="KW-0408">Iron</keyword>
<evidence type="ECO:0000256" key="6">
    <source>
        <dbReference type="ARBA" id="ARBA00023004"/>
    </source>
</evidence>
<name>A0A432GL95_9DELT</name>
<dbReference type="GO" id="GO:0051213">
    <property type="term" value="F:dioxygenase activity"/>
    <property type="evidence" value="ECO:0007669"/>
    <property type="project" value="UniProtKB-KW"/>
</dbReference>
<proteinExistence type="inferred from homology"/>
<dbReference type="InterPro" id="IPR010376">
    <property type="entry name" value="GBBH-like_N"/>
</dbReference>
<dbReference type="Gene3D" id="3.30.2020.30">
    <property type="match status" value="1"/>
</dbReference>
<evidence type="ECO:0000256" key="2">
    <source>
        <dbReference type="ARBA" id="ARBA00008654"/>
    </source>
</evidence>
<feature type="non-terminal residue" evidence="8">
    <location>
        <position position="110"/>
    </location>
</feature>
<evidence type="ECO:0000256" key="4">
    <source>
        <dbReference type="ARBA" id="ARBA00022964"/>
    </source>
</evidence>
<feature type="domain" description="Gamma-butyrobetaine hydroxylase-like N-terminal" evidence="7">
    <location>
        <begin position="3"/>
        <end position="78"/>
    </location>
</feature>
<reference evidence="8 9" key="1">
    <citation type="submission" date="2018-06" db="EMBL/GenBank/DDBJ databases">
        <title>Combined omics and stable isotope probing to characterize newly discovered Mariana Back-Arc vent microbial communities.</title>
        <authorList>
            <person name="Trembath-Reichert E."/>
            <person name="Huber J.A."/>
        </authorList>
    </citation>
    <scope>NUCLEOTIDE SEQUENCE [LARGE SCALE GENOMIC DNA]</scope>
    <source>
        <strain evidence="8">MAG 58</strain>
    </source>
</reference>
<dbReference type="GO" id="GO:0046872">
    <property type="term" value="F:metal ion binding"/>
    <property type="evidence" value="ECO:0007669"/>
    <property type="project" value="UniProtKB-KW"/>
</dbReference>
<accession>A0A432GL95</accession>
<evidence type="ECO:0000256" key="1">
    <source>
        <dbReference type="ARBA" id="ARBA00001954"/>
    </source>
</evidence>
<evidence type="ECO:0000313" key="8">
    <source>
        <dbReference type="EMBL" id="RTZ84779.1"/>
    </source>
</evidence>
<gene>
    <name evidence="8" type="ORF">DSY96_05810</name>
</gene>
<comment type="caution">
    <text evidence="8">The sequence shown here is derived from an EMBL/GenBank/DDBJ whole genome shotgun (WGS) entry which is preliminary data.</text>
</comment>
<evidence type="ECO:0000256" key="5">
    <source>
        <dbReference type="ARBA" id="ARBA00023002"/>
    </source>
</evidence>
<dbReference type="Pfam" id="PF06155">
    <property type="entry name" value="GBBH-like_N"/>
    <property type="match status" value="1"/>
</dbReference>
<protein>
    <submittedName>
        <fullName evidence="8">Gamma-butyrobetaine hydroxylase</fullName>
    </submittedName>
</protein>
<evidence type="ECO:0000313" key="9">
    <source>
        <dbReference type="Proteomes" id="UP000287917"/>
    </source>
</evidence>
<evidence type="ECO:0000256" key="3">
    <source>
        <dbReference type="ARBA" id="ARBA00022723"/>
    </source>
</evidence>
<organism evidence="8 9">
    <name type="scientific">SAR324 cluster bacterium</name>
    <dbReference type="NCBI Taxonomy" id="2024889"/>
    <lineage>
        <taxon>Bacteria</taxon>
        <taxon>Deltaproteobacteria</taxon>
        <taxon>SAR324 cluster</taxon>
    </lineage>
</organism>
<keyword evidence="5" id="KW-0560">Oxidoreductase</keyword>
<dbReference type="InterPro" id="IPR038492">
    <property type="entry name" value="GBBH-like_N_sf"/>
</dbReference>
<evidence type="ECO:0000259" key="7">
    <source>
        <dbReference type="Pfam" id="PF06155"/>
    </source>
</evidence>
<comment type="cofactor">
    <cofactor evidence="1">
        <name>Fe(2+)</name>
        <dbReference type="ChEBI" id="CHEBI:29033"/>
    </cofactor>
</comment>
<comment type="similarity">
    <text evidence="2">Belongs to the gamma-BBH/TMLD family.</text>
</comment>
<sequence length="110" mass="12850">MIKKNESVEITWKNGETTLLPNLWLRDNCACDVCRNTQTTEKLFQLAQVDVNLMPETVDLIEDELHLLWPDGHRSVYEGSAIRALTIPQTTHLRLWSSEFRPQQFDYGKF</sequence>
<dbReference type="EMBL" id="QNZK01000201">
    <property type="protein sequence ID" value="RTZ84779.1"/>
    <property type="molecule type" value="Genomic_DNA"/>
</dbReference>
<dbReference type="FunFam" id="3.30.2020.30:FF:000002">
    <property type="entry name" value="Putative gamma-butyrobetaine dioxygenase"/>
    <property type="match status" value="1"/>
</dbReference>
<dbReference type="AlphaFoldDB" id="A0A432GL95"/>
<keyword evidence="4" id="KW-0223">Dioxygenase</keyword>